<reference evidence="1 2" key="2">
    <citation type="submission" date="2018-10" db="EMBL/GenBank/DDBJ databases">
        <authorList>
            <consortium name="Pathogen Informatics"/>
        </authorList>
    </citation>
    <scope>NUCLEOTIDE SEQUENCE [LARGE SCALE GENOMIC DNA]</scope>
</reference>
<dbReference type="STRING" id="51028.A0A0N4UWI1"/>
<proteinExistence type="predicted"/>
<dbReference type="Proteomes" id="UP000274131">
    <property type="component" value="Unassembled WGS sequence"/>
</dbReference>
<organism evidence="3">
    <name type="scientific">Enterobius vermicularis</name>
    <name type="common">Human pinworm</name>
    <dbReference type="NCBI Taxonomy" id="51028"/>
    <lineage>
        <taxon>Eukaryota</taxon>
        <taxon>Metazoa</taxon>
        <taxon>Ecdysozoa</taxon>
        <taxon>Nematoda</taxon>
        <taxon>Chromadorea</taxon>
        <taxon>Rhabditida</taxon>
        <taxon>Spirurina</taxon>
        <taxon>Oxyuridomorpha</taxon>
        <taxon>Oxyuroidea</taxon>
        <taxon>Oxyuridae</taxon>
        <taxon>Enterobius</taxon>
    </lineage>
</organism>
<accession>A0A0N4UWI1</accession>
<dbReference type="EMBL" id="UXUI01007227">
    <property type="protein sequence ID" value="VDD86413.1"/>
    <property type="molecule type" value="Genomic_DNA"/>
</dbReference>
<dbReference type="OrthoDB" id="8933311at2759"/>
<evidence type="ECO:0000313" key="3">
    <source>
        <dbReference type="WBParaSite" id="EVEC_0000184801-mRNA-1"/>
    </source>
</evidence>
<sequence>MDEDRSTFVVHEAYEKTFCEEDLQTLISFYCKFFAQKRAEHFIDKTVYTEFLSTALSYGFLSEAKKYYTEENEKHGFKIPFHKILGTCNNYSGQTENKDLFSALVQISKQQRSLGLAVWNREFVYAFDNISGQDSERMRIRRLWCVLRFRKVPRNNLPLCAGRLPFVKYVIRGASRKVQLQLNDSSRTNMIALSPYYASVFHTGFQRLMQDSGAHDLIVKSAVDFMFALAEGDYQQESCRTGQIRSGVQARNLGLFYAIEILIYCVAHSMVKEGKDLIQAVASLPALALEQQYTTLLRAYKALLNYVHWRQNNEMSQEELTSVYEDLEAAVNQVPSGEENVFLSALIHFLTSLNSPELLYDVAVKCCTRTPLLLGHCCHSLAAAGNEKVAEKLLEATSFPSNSSESDQIRLDWLQERLLHPQQHDLPENFILEASDLLCKFLDFGENRNDQRAWGFLWTCVKRISDRKFLSYLWDDRKSWWPKFHSIPISIDSARYREQVLDLFSKLSPV</sequence>
<name>A0A0N4UWI1_ENTVE</name>
<evidence type="ECO:0000313" key="1">
    <source>
        <dbReference type="EMBL" id="VDD86413.1"/>
    </source>
</evidence>
<gene>
    <name evidence="1" type="ORF">EVEC_LOCUS1556</name>
</gene>
<dbReference type="PANTHER" id="PTHR32122">
    <property type="entry name" value="TATA BOX-BINDING PROTEIN ASSOCIATED FACTOR RNA POLYMERASE I SUBUNIT A"/>
    <property type="match status" value="1"/>
</dbReference>
<dbReference type="WBParaSite" id="EVEC_0000184801-mRNA-1">
    <property type="protein sequence ID" value="EVEC_0000184801-mRNA-1"/>
    <property type="gene ID" value="EVEC_0000184801"/>
</dbReference>
<reference evidence="3" key="1">
    <citation type="submission" date="2017-02" db="UniProtKB">
        <authorList>
            <consortium name="WormBaseParasite"/>
        </authorList>
    </citation>
    <scope>IDENTIFICATION</scope>
</reference>
<protein>
    <submittedName>
        <fullName evidence="3">ATP-dependent RNA helicase DDX60</fullName>
    </submittedName>
</protein>
<keyword evidence="2" id="KW-1185">Reference proteome</keyword>
<evidence type="ECO:0000313" key="2">
    <source>
        <dbReference type="Proteomes" id="UP000274131"/>
    </source>
</evidence>
<dbReference type="PANTHER" id="PTHR32122:SF1">
    <property type="entry name" value="TATA BOX-BINDING PROTEIN-ASSOCIATED FACTOR RNA POLYMERASE I SUBUNIT A"/>
    <property type="match status" value="1"/>
</dbReference>
<dbReference type="InterPro" id="IPR052669">
    <property type="entry name" value="SL1/TIF-IB_Component"/>
</dbReference>
<dbReference type="AlphaFoldDB" id="A0A0N4UWI1"/>